<evidence type="ECO:0000313" key="3">
    <source>
        <dbReference type="EMBL" id="MDQ0544162.1"/>
    </source>
</evidence>
<reference evidence="3" key="1">
    <citation type="submission" date="2023-07" db="EMBL/GenBank/DDBJ databases">
        <title>Genomic Encyclopedia of Type Strains, Phase IV (KMG-IV): sequencing the most valuable type-strain genomes for metagenomic binning, comparative biology and taxonomic classification.</title>
        <authorList>
            <person name="Goeker M."/>
        </authorList>
    </citation>
    <scope>NUCLEOTIDE SEQUENCE</scope>
    <source>
        <strain evidence="3">DSM 19569</strain>
    </source>
</reference>
<feature type="transmembrane region" description="Helical" evidence="2">
    <location>
        <begin position="57"/>
        <end position="78"/>
    </location>
</feature>
<feature type="transmembrane region" description="Helical" evidence="2">
    <location>
        <begin position="90"/>
        <end position="108"/>
    </location>
</feature>
<dbReference type="EMBL" id="JAUSWL010000005">
    <property type="protein sequence ID" value="MDQ0544162.1"/>
    <property type="molecule type" value="Genomic_DNA"/>
</dbReference>
<name>A0AAJ1TN30_9HYPH</name>
<sequence>MQGLARLGLPAAADCASGRSRSARGALVLLTAAAVLGAAALAARAPGAALDPDLVRVLRFMALIKGGFALAAFAGCFWRLARPAGPWRMPVYVVGPPLIAAGAIGLWSAQALPIAAAGLHLGLLALLAAALTDPRFLPDLARLGPGGTADRPIRFPETRSMRRALPRRTAPTRSP</sequence>
<keyword evidence="2" id="KW-1133">Transmembrane helix</keyword>
<dbReference type="Proteomes" id="UP001223420">
    <property type="component" value="Unassembled WGS sequence"/>
</dbReference>
<gene>
    <name evidence="3" type="ORF">QO001_003096</name>
</gene>
<protein>
    <submittedName>
        <fullName evidence="3">Uncharacterized protein</fullName>
    </submittedName>
</protein>
<feature type="region of interest" description="Disordered" evidence="1">
    <location>
        <begin position="148"/>
        <end position="175"/>
    </location>
</feature>
<organism evidence="3 4">
    <name type="scientific">Methylobacterium brachiatum</name>
    <dbReference type="NCBI Taxonomy" id="269660"/>
    <lineage>
        <taxon>Bacteria</taxon>
        <taxon>Pseudomonadati</taxon>
        <taxon>Pseudomonadota</taxon>
        <taxon>Alphaproteobacteria</taxon>
        <taxon>Hyphomicrobiales</taxon>
        <taxon>Methylobacteriaceae</taxon>
        <taxon>Methylobacterium</taxon>
    </lineage>
</organism>
<feature type="transmembrane region" description="Helical" evidence="2">
    <location>
        <begin position="26"/>
        <end position="45"/>
    </location>
</feature>
<dbReference type="AlphaFoldDB" id="A0AAJ1TN30"/>
<keyword evidence="2" id="KW-0812">Transmembrane</keyword>
<dbReference type="RefSeq" id="WP_230368142.1">
    <property type="nucleotide sequence ID" value="NZ_JAJALK010000022.1"/>
</dbReference>
<accession>A0AAJ1TN30</accession>
<feature type="compositionally biased region" description="Basic and acidic residues" evidence="1">
    <location>
        <begin position="151"/>
        <end position="160"/>
    </location>
</feature>
<evidence type="ECO:0000313" key="4">
    <source>
        <dbReference type="Proteomes" id="UP001223420"/>
    </source>
</evidence>
<keyword evidence="2" id="KW-0472">Membrane</keyword>
<proteinExistence type="predicted"/>
<evidence type="ECO:0000256" key="1">
    <source>
        <dbReference type="SAM" id="MobiDB-lite"/>
    </source>
</evidence>
<evidence type="ECO:0000256" key="2">
    <source>
        <dbReference type="SAM" id="Phobius"/>
    </source>
</evidence>
<comment type="caution">
    <text evidence="3">The sequence shown here is derived from an EMBL/GenBank/DDBJ whole genome shotgun (WGS) entry which is preliminary data.</text>
</comment>